<proteinExistence type="predicted"/>
<organism evidence="1 2">
    <name type="scientific">Rotaria sordida</name>
    <dbReference type="NCBI Taxonomy" id="392033"/>
    <lineage>
        <taxon>Eukaryota</taxon>
        <taxon>Metazoa</taxon>
        <taxon>Spiralia</taxon>
        <taxon>Gnathifera</taxon>
        <taxon>Rotifera</taxon>
        <taxon>Eurotatoria</taxon>
        <taxon>Bdelloidea</taxon>
        <taxon>Philodinida</taxon>
        <taxon>Philodinidae</taxon>
        <taxon>Rotaria</taxon>
    </lineage>
</organism>
<accession>A0A815B6S1</accession>
<evidence type="ECO:0000313" key="2">
    <source>
        <dbReference type="Proteomes" id="UP000663864"/>
    </source>
</evidence>
<dbReference type="EMBL" id="CAJNOT010001935">
    <property type="protein sequence ID" value="CAF1266111.1"/>
    <property type="molecule type" value="Genomic_DNA"/>
</dbReference>
<dbReference type="Proteomes" id="UP000663864">
    <property type="component" value="Unassembled WGS sequence"/>
</dbReference>
<name>A0A815B6S1_9BILA</name>
<sequence>MQYKQEGEKVGMINTSWIPVSKPLSSTEDPEVQRTRKILLIILGVCLNVSLDNDRFAYAENFHVFTVENVMACSLEDL</sequence>
<comment type="caution">
    <text evidence="1">The sequence shown here is derived from an EMBL/GenBank/DDBJ whole genome shotgun (WGS) entry which is preliminary data.</text>
</comment>
<dbReference type="AlphaFoldDB" id="A0A815B6S1"/>
<gene>
    <name evidence="1" type="ORF">ZHD862_LOCUS26162</name>
</gene>
<protein>
    <submittedName>
        <fullName evidence="1">Uncharacterized protein</fullName>
    </submittedName>
</protein>
<reference evidence="1" key="1">
    <citation type="submission" date="2021-02" db="EMBL/GenBank/DDBJ databases">
        <authorList>
            <person name="Nowell W R."/>
        </authorList>
    </citation>
    <scope>NUCLEOTIDE SEQUENCE</scope>
</reference>
<evidence type="ECO:0000313" key="1">
    <source>
        <dbReference type="EMBL" id="CAF1266111.1"/>
    </source>
</evidence>